<dbReference type="PANTHER" id="PTHR43553">
    <property type="entry name" value="HEAVY METAL TRANSPORTER"/>
    <property type="match status" value="1"/>
</dbReference>
<sequence length="570" mass="64010">MSNLIEIKNLYFNYPSQENYQLEEINLRIEDGEFVAIVGNNGTGKSTLCKLLNGVIPHFIDGDVSGSLKINGVETVDSTVSDLAHTIGYVYQDFENQLIRPKVLDDAAFSCLNNGLEDYVERGMEALELTGLEEQSDEYIWQLSGGQKHLLALAGMTALRPDILILDEPIAQLDPYHALKTYDVLKRFNKELGKTIVVIEHHTDFIGKYCDSVIFMKDNRIQWKLPVKEALVRVEELMEGSIFPPQITQAAHQLAQISERNALTLPINHDQGKDYFKEYALQTVEKTMPSVRSKQDDVMIYLKDVSLSYDMIKGDKKPIFDSLNLTINKGERVALIGNNGAGKSTLLKLLTGLIKPDSGEIELDGKDIIRLKPEQISDTISYVYQNPENMFIDDSIKRDIAFSMKARNIKGHKERTEALLRQFDLVELAERDGRLLSGGQMRRASLAIGVALNPQIMLLDEPTANLDIATRKSITKTLDDLKDSLETTIIATHDMQLVAEWANRIVVLHEGKVIGNGTREEIFHDETLLQLAGIDPPEIFKLAKSMNSDASIYTVDQFVDQLQKKEGVLS</sequence>
<gene>
    <name evidence="10" type="ORF">GLO26_05950</name>
</gene>
<dbReference type="GO" id="GO:0005524">
    <property type="term" value="F:ATP binding"/>
    <property type="evidence" value="ECO:0007669"/>
    <property type="project" value="UniProtKB-KW"/>
</dbReference>
<dbReference type="InterPro" id="IPR003593">
    <property type="entry name" value="AAA+_ATPase"/>
</dbReference>
<keyword evidence="3" id="KW-0813">Transport</keyword>
<dbReference type="Proteomes" id="UP000638836">
    <property type="component" value="Unassembled WGS sequence"/>
</dbReference>
<keyword evidence="7" id="KW-1278">Translocase</keyword>
<keyword evidence="6 10" id="KW-0067">ATP-binding</keyword>
<accession>A0ABR7TDE4</accession>
<name>A0ABR7TDE4_9LACT</name>
<evidence type="ECO:0000256" key="6">
    <source>
        <dbReference type="ARBA" id="ARBA00022840"/>
    </source>
</evidence>
<dbReference type="PROSITE" id="PS00211">
    <property type="entry name" value="ABC_TRANSPORTER_1"/>
    <property type="match status" value="1"/>
</dbReference>
<dbReference type="NCBIfam" id="NF010167">
    <property type="entry name" value="PRK13648.1"/>
    <property type="match status" value="2"/>
</dbReference>
<dbReference type="InterPro" id="IPR017871">
    <property type="entry name" value="ABC_transporter-like_CS"/>
</dbReference>
<organism evidence="10 11">
    <name type="scientific">Carnobacterium inhibens</name>
    <dbReference type="NCBI Taxonomy" id="147709"/>
    <lineage>
        <taxon>Bacteria</taxon>
        <taxon>Bacillati</taxon>
        <taxon>Bacillota</taxon>
        <taxon>Bacilli</taxon>
        <taxon>Lactobacillales</taxon>
        <taxon>Carnobacteriaceae</taxon>
        <taxon>Carnobacterium</taxon>
    </lineage>
</organism>
<keyword evidence="11" id="KW-1185">Reference proteome</keyword>
<evidence type="ECO:0000256" key="2">
    <source>
        <dbReference type="ARBA" id="ARBA00005417"/>
    </source>
</evidence>
<dbReference type="PANTHER" id="PTHR43553:SF26">
    <property type="entry name" value="ABC TRANSPORTER ATP-BINDING PROTEIN BC_2655-RELATED"/>
    <property type="match status" value="1"/>
</dbReference>
<evidence type="ECO:0000313" key="10">
    <source>
        <dbReference type="EMBL" id="MBC9825371.1"/>
    </source>
</evidence>
<evidence type="ECO:0000256" key="1">
    <source>
        <dbReference type="ARBA" id="ARBA00004202"/>
    </source>
</evidence>
<keyword evidence="5" id="KW-0547">Nucleotide-binding</keyword>
<evidence type="ECO:0000256" key="3">
    <source>
        <dbReference type="ARBA" id="ARBA00022448"/>
    </source>
</evidence>
<feature type="domain" description="ABC transporter" evidence="9">
    <location>
        <begin position="5"/>
        <end position="243"/>
    </location>
</feature>
<proteinExistence type="inferred from homology"/>
<evidence type="ECO:0000259" key="9">
    <source>
        <dbReference type="PROSITE" id="PS50893"/>
    </source>
</evidence>
<dbReference type="InterPro" id="IPR027417">
    <property type="entry name" value="P-loop_NTPase"/>
</dbReference>
<evidence type="ECO:0000256" key="8">
    <source>
        <dbReference type="ARBA" id="ARBA00023136"/>
    </source>
</evidence>
<feature type="domain" description="ABC transporter" evidence="9">
    <location>
        <begin position="300"/>
        <end position="535"/>
    </location>
</feature>
<keyword evidence="8" id="KW-0472">Membrane</keyword>
<evidence type="ECO:0000256" key="4">
    <source>
        <dbReference type="ARBA" id="ARBA00022475"/>
    </source>
</evidence>
<evidence type="ECO:0000313" key="11">
    <source>
        <dbReference type="Proteomes" id="UP000638836"/>
    </source>
</evidence>
<reference evidence="10 11" key="1">
    <citation type="journal article" date="2020" name="Microorganisms">
        <title>New Insight into Antimicrobial Compounds from Food and Marine-Sourced Carnobacterium Species through Phenotype and Genome Analyses.</title>
        <authorList>
            <person name="Begrem S."/>
            <person name="Ivaniuk F."/>
            <person name="Gigout-Chevalier F."/>
            <person name="Kolypczuk L."/>
            <person name="Bonnetot S."/>
            <person name="Leroi F."/>
            <person name="Grovel O."/>
            <person name="Delbarre-Ladrat C."/>
            <person name="Passerini D."/>
        </authorList>
    </citation>
    <scope>NUCLEOTIDE SEQUENCE [LARGE SCALE GENOMIC DNA]</scope>
    <source>
        <strain evidence="10 11">MIP2551</strain>
    </source>
</reference>
<protein>
    <submittedName>
        <fullName evidence="10">ATP-binding cassette domain-containing protein</fullName>
    </submittedName>
</protein>
<dbReference type="InterPro" id="IPR050095">
    <property type="entry name" value="ECF_ABC_transporter_ATP-bd"/>
</dbReference>
<evidence type="ECO:0000256" key="5">
    <source>
        <dbReference type="ARBA" id="ARBA00022741"/>
    </source>
</evidence>
<dbReference type="CDD" id="cd03225">
    <property type="entry name" value="ABC_cobalt_CbiO_domain1"/>
    <property type="match status" value="2"/>
</dbReference>
<keyword evidence="4" id="KW-1003">Cell membrane</keyword>
<evidence type="ECO:0000256" key="7">
    <source>
        <dbReference type="ARBA" id="ARBA00022967"/>
    </source>
</evidence>
<dbReference type="EMBL" id="WNJQ01000004">
    <property type="protein sequence ID" value="MBC9825371.1"/>
    <property type="molecule type" value="Genomic_DNA"/>
</dbReference>
<dbReference type="SMART" id="SM00382">
    <property type="entry name" value="AAA"/>
    <property type="match status" value="2"/>
</dbReference>
<dbReference type="SUPFAM" id="SSF52540">
    <property type="entry name" value="P-loop containing nucleoside triphosphate hydrolases"/>
    <property type="match status" value="2"/>
</dbReference>
<comment type="caution">
    <text evidence="10">The sequence shown here is derived from an EMBL/GenBank/DDBJ whole genome shotgun (WGS) entry which is preliminary data.</text>
</comment>
<dbReference type="Gene3D" id="3.40.50.300">
    <property type="entry name" value="P-loop containing nucleotide triphosphate hydrolases"/>
    <property type="match status" value="2"/>
</dbReference>
<dbReference type="InterPro" id="IPR015856">
    <property type="entry name" value="ABC_transpr_CbiO/EcfA_su"/>
</dbReference>
<comment type="subcellular location">
    <subcellularLocation>
        <location evidence="1">Cell membrane</location>
        <topology evidence="1">Peripheral membrane protein</topology>
    </subcellularLocation>
</comment>
<dbReference type="InterPro" id="IPR003439">
    <property type="entry name" value="ABC_transporter-like_ATP-bd"/>
</dbReference>
<dbReference type="PROSITE" id="PS50893">
    <property type="entry name" value="ABC_TRANSPORTER_2"/>
    <property type="match status" value="2"/>
</dbReference>
<comment type="similarity">
    <text evidence="2">Belongs to the ABC transporter superfamily.</text>
</comment>
<dbReference type="Pfam" id="PF00005">
    <property type="entry name" value="ABC_tran"/>
    <property type="match status" value="2"/>
</dbReference>